<dbReference type="HOGENOM" id="CLU_1060502_0_0_0"/>
<evidence type="ECO:0000313" key="2">
    <source>
        <dbReference type="Proteomes" id="UP000002019"/>
    </source>
</evidence>
<gene>
    <name evidence="1" type="ordered locus">CLOAM0881</name>
</gene>
<evidence type="ECO:0008006" key="3">
    <source>
        <dbReference type="Google" id="ProtNLM"/>
    </source>
</evidence>
<dbReference type="EMBL" id="CU466930">
    <property type="protein sequence ID" value="CAO80756.1"/>
    <property type="molecule type" value="Genomic_DNA"/>
</dbReference>
<proteinExistence type="predicted"/>
<organism evidence="1 2">
    <name type="scientific">Cloacimonas acidaminovorans (strain Evry)</name>
    <dbReference type="NCBI Taxonomy" id="459349"/>
    <lineage>
        <taxon>Bacteria</taxon>
        <taxon>Pseudomonadati</taxon>
        <taxon>Candidatus Cloacimonadota</taxon>
        <taxon>Candidatus Cloacimonadia</taxon>
        <taxon>Candidatus Cloacimonadales</taxon>
        <taxon>Candidatus Cloacimonadaceae</taxon>
        <taxon>Candidatus Cloacimonas</taxon>
    </lineage>
</organism>
<dbReference type="STRING" id="459349.CLOAM0881"/>
<keyword evidence="2" id="KW-1185">Reference proteome</keyword>
<evidence type="ECO:0000313" key="1">
    <source>
        <dbReference type="EMBL" id="CAO80756.1"/>
    </source>
</evidence>
<name>B0VHE1_CLOAI</name>
<dbReference type="Proteomes" id="UP000002019">
    <property type="component" value="Chromosome"/>
</dbReference>
<dbReference type="KEGG" id="caci:CLOAM0881"/>
<protein>
    <recommendedName>
        <fullName evidence="3">Peptidase C39-like domain-containing protein</fullName>
    </recommendedName>
</protein>
<dbReference type="AlphaFoldDB" id="B0VHE1"/>
<sequence>MLLNAEASNEYMTPDRLNEWLKKNGGYSGSNMRWQIPGEIDGSGLGLELVAQSIVRNDWDFLSNELEKGNKVIVKVTGRRSHWVLVIKQNGPKNKPSSYIINDPGMKEYEERTLAYFGGFKSARSYSGNWLDEQAFDLDSEINVVPVSQDELFLYDVAKLPHPADVYVTLHNNLPVEISGYFILGLFDEEGNYLRTVDYEYATVEASGNYDLLYELPDVKPLNEEHQDLKIIYSKYFSNMPSLTESIELINKGIRNYTNTTN</sequence>
<reference evidence="1 2" key="1">
    <citation type="journal article" date="2008" name="J. Bacteriol.">
        <title>'Candidatus Cloacamonas acidaminovorans': genome sequence reconstruction provides a first glimpse of a new bacterial division.</title>
        <authorList>
            <person name="Pelletier E."/>
            <person name="Kreimeyer A."/>
            <person name="Bocs S."/>
            <person name="Rouy Z."/>
            <person name="Gyapay G."/>
            <person name="Chouari R."/>
            <person name="Riviere D."/>
            <person name="Ganesan A."/>
            <person name="Daegelen P."/>
            <person name="Sghir A."/>
            <person name="Cohen G.N."/>
            <person name="Medigue C."/>
            <person name="Weissenbach J."/>
            <person name="Le Paslier D."/>
        </authorList>
    </citation>
    <scope>NUCLEOTIDE SEQUENCE [LARGE SCALE GENOMIC DNA]</scope>
    <source>
        <strain evidence="2">Evry</strain>
    </source>
</reference>
<accession>B0VHE1</accession>